<sequence>MVMWTHYPADRLKQIQVTVVHTVFLSDPARHHWRNTQSTDPDTALIYEKFLASWHKPALEEVTSASKAAGRIWQEWSKLSLEDEILWYQEGVHSPKRLVVPGSLVQAVLQELH</sequence>
<proteinExistence type="predicted"/>
<gene>
    <name evidence="1" type="ORF">EgrG_002037100</name>
</gene>
<dbReference type="EMBL" id="LK028590">
    <property type="protein sequence ID" value="CDS23290.1"/>
    <property type="molecule type" value="Genomic_DNA"/>
</dbReference>
<dbReference type="Proteomes" id="UP000492820">
    <property type="component" value="Unassembled WGS sequence"/>
</dbReference>
<organism evidence="1">
    <name type="scientific">Echinococcus granulosus</name>
    <name type="common">Hydatid tapeworm</name>
    <dbReference type="NCBI Taxonomy" id="6210"/>
    <lineage>
        <taxon>Eukaryota</taxon>
        <taxon>Metazoa</taxon>
        <taxon>Spiralia</taxon>
        <taxon>Lophotrochozoa</taxon>
        <taxon>Platyhelminthes</taxon>
        <taxon>Cestoda</taxon>
        <taxon>Eucestoda</taxon>
        <taxon>Cyclophyllidea</taxon>
        <taxon>Taeniidae</taxon>
        <taxon>Echinococcus</taxon>
        <taxon>Echinococcus granulosus group</taxon>
    </lineage>
</organism>
<dbReference type="AlphaFoldDB" id="A0A068WXX3"/>
<accession>A0A068WXX3</accession>
<evidence type="ECO:0000313" key="3">
    <source>
        <dbReference type="WBParaSite" id="EgrG_002037100"/>
    </source>
</evidence>
<reference evidence="1" key="2">
    <citation type="submission" date="2014-06" db="EMBL/GenBank/DDBJ databases">
        <authorList>
            <person name="Aslett M."/>
        </authorList>
    </citation>
    <scope>NUCLEOTIDE SEQUENCE</scope>
</reference>
<dbReference type="WBParaSite" id="EgrG_002037100">
    <property type="protein sequence ID" value="EgrG_002037100"/>
    <property type="gene ID" value="EgrG_002037100"/>
</dbReference>
<dbReference type="OrthoDB" id="6273764at2759"/>
<reference evidence="3" key="3">
    <citation type="submission" date="2020-10" db="UniProtKB">
        <authorList>
            <consortium name="WormBaseParasite"/>
        </authorList>
    </citation>
    <scope>IDENTIFICATION</scope>
</reference>
<protein>
    <submittedName>
        <fullName evidence="1 3">KRAB A domain containing protein</fullName>
    </submittedName>
</protein>
<evidence type="ECO:0000313" key="2">
    <source>
        <dbReference type="Proteomes" id="UP000492820"/>
    </source>
</evidence>
<evidence type="ECO:0000313" key="1">
    <source>
        <dbReference type="EMBL" id="CDS23290.1"/>
    </source>
</evidence>
<name>A0A068WXX3_ECHGR</name>
<reference evidence="1 2" key="1">
    <citation type="journal article" date="2013" name="Nature">
        <title>The genomes of four tapeworm species reveal adaptations to parasitism.</title>
        <authorList>
            <person name="Tsai I.J."/>
            <person name="Zarowiecki M."/>
            <person name="Holroyd N."/>
            <person name="Garciarrubio A."/>
            <person name="Sanchez-Flores A."/>
            <person name="Brooks K.L."/>
            <person name="Tracey A."/>
            <person name="Bobes R.J."/>
            <person name="Fragoso G."/>
            <person name="Sciutto E."/>
            <person name="Aslett M."/>
            <person name="Beasley H."/>
            <person name="Bennett H.M."/>
            <person name="Cai J."/>
            <person name="Camicia F."/>
            <person name="Clark R."/>
            <person name="Cucher M."/>
            <person name="De Silva N."/>
            <person name="Day T.A."/>
            <person name="Deplazes P."/>
            <person name="Estrada K."/>
            <person name="Fernandez C."/>
            <person name="Holland P.W."/>
            <person name="Hou J."/>
            <person name="Hu S."/>
            <person name="Huckvale T."/>
            <person name="Hung S.S."/>
            <person name="Kamenetzky L."/>
            <person name="Keane J.A."/>
            <person name="Kiss F."/>
            <person name="Koziol U."/>
            <person name="Lambert O."/>
            <person name="Liu K."/>
            <person name="Luo X."/>
            <person name="Luo Y."/>
            <person name="Macchiaroli N."/>
            <person name="Nichol S."/>
            <person name="Paps J."/>
            <person name="Parkinson J."/>
            <person name="Pouchkina-Stantcheva N."/>
            <person name="Riddiford N."/>
            <person name="Rosenzvit M."/>
            <person name="Salinas G."/>
            <person name="Wasmuth J.D."/>
            <person name="Zamanian M."/>
            <person name="Zheng Y."/>
            <person name="Cai X."/>
            <person name="Soberon X."/>
            <person name="Olson P.D."/>
            <person name="Laclette J.P."/>
            <person name="Brehm K."/>
            <person name="Berriman M."/>
            <person name="Garciarrubio A."/>
            <person name="Bobes R.J."/>
            <person name="Fragoso G."/>
            <person name="Sanchez-Flores A."/>
            <person name="Estrada K."/>
            <person name="Cevallos M.A."/>
            <person name="Morett E."/>
            <person name="Gonzalez V."/>
            <person name="Portillo T."/>
            <person name="Ochoa-Leyva A."/>
            <person name="Jose M.V."/>
            <person name="Sciutto E."/>
            <person name="Landa A."/>
            <person name="Jimenez L."/>
            <person name="Valdes V."/>
            <person name="Carrero J.C."/>
            <person name="Larralde C."/>
            <person name="Morales-Montor J."/>
            <person name="Limon-Lason J."/>
            <person name="Soberon X."/>
            <person name="Laclette J.P."/>
        </authorList>
    </citation>
    <scope>NUCLEOTIDE SEQUENCE [LARGE SCALE GENOMIC DNA]</scope>
</reference>